<evidence type="ECO:0000256" key="1">
    <source>
        <dbReference type="ARBA" id="ARBA00007817"/>
    </source>
</evidence>
<dbReference type="Gene3D" id="3.30.1550.10">
    <property type="entry name" value="Ribosomal protein L11/L12, N-terminal domain"/>
    <property type="match status" value="1"/>
</dbReference>
<organism evidence="9 10">
    <name type="scientific">Rhizoctonia solani</name>
    <dbReference type="NCBI Taxonomy" id="456999"/>
    <lineage>
        <taxon>Eukaryota</taxon>
        <taxon>Fungi</taxon>
        <taxon>Dikarya</taxon>
        <taxon>Basidiomycota</taxon>
        <taxon>Agaricomycotina</taxon>
        <taxon>Agaricomycetes</taxon>
        <taxon>Cantharellales</taxon>
        <taxon>Ceratobasidiaceae</taxon>
        <taxon>Rhizoctonia</taxon>
    </lineage>
</organism>
<dbReference type="InterPro" id="IPR002671">
    <property type="entry name" value="Ribosomal_eL22"/>
</dbReference>
<accession>A0A8H3D018</accession>
<evidence type="ECO:0000256" key="3">
    <source>
        <dbReference type="ARBA" id="ARBA00022980"/>
    </source>
</evidence>
<dbReference type="CDD" id="cd00349">
    <property type="entry name" value="Ribosomal_L11"/>
    <property type="match status" value="1"/>
</dbReference>
<dbReference type="GO" id="GO:0003723">
    <property type="term" value="F:RNA binding"/>
    <property type="evidence" value="ECO:0007669"/>
    <property type="project" value="TreeGrafter"/>
</dbReference>
<dbReference type="GO" id="GO:0005737">
    <property type="term" value="C:cytoplasm"/>
    <property type="evidence" value="ECO:0007669"/>
    <property type="project" value="UniProtKB-ARBA"/>
</dbReference>
<dbReference type="InterPro" id="IPR000911">
    <property type="entry name" value="Ribosomal_uL11"/>
</dbReference>
<reference evidence="9" key="1">
    <citation type="submission" date="2021-01" db="EMBL/GenBank/DDBJ databases">
        <authorList>
            <person name="Kaushik A."/>
        </authorList>
    </citation>
    <scope>NUCLEOTIDE SEQUENCE</scope>
    <source>
        <strain evidence="9">Type strain: AG8-Rh-89/</strain>
    </source>
</reference>
<dbReference type="Pfam" id="PF00298">
    <property type="entry name" value="Ribosomal_L11"/>
    <property type="match status" value="1"/>
</dbReference>
<dbReference type="InterPro" id="IPR036796">
    <property type="entry name" value="Ribosomal_uL11_N_sf"/>
</dbReference>
<proteinExistence type="inferred from homology"/>
<dbReference type="FunFam" id="1.10.10.250:FF:000003">
    <property type="entry name" value="Mitochondrial ribosomal protein L11"/>
    <property type="match status" value="1"/>
</dbReference>
<protein>
    <recommendedName>
        <fullName evidence="5">Large ribosomal subunit protein uL11m</fullName>
    </recommendedName>
</protein>
<dbReference type="HAMAP" id="MF_00736">
    <property type="entry name" value="Ribosomal_uL11"/>
    <property type="match status" value="1"/>
</dbReference>
<evidence type="ECO:0000259" key="8">
    <source>
        <dbReference type="Pfam" id="PF03946"/>
    </source>
</evidence>
<feature type="domain" description="Large ribosomal subunit protein uL11 N-terminal" evidence="8">
    <location>
        <begin position="12"/>
        <end position="70"/>
    </location>
</feature>
<dbReference type="PANTHER" id="PTHR10064">
    <property type="entry name" value="60S RIBOSOMAL PROTEIN L22"/>
    <property type="match status" value="1"/>
</dbReference>
<dbReference type="InterPro" id="IPR006519">
    <property type="entry name" value="Ribosomal_uL11_bac-typ"/>
</dbReference>
<dbReference type="Gene3D" id="1.10.10.250">
    <property type="entry name" value="Ribosomal protein L11, C-terminal domain"/>
    <property type="match status" value="1"/>
</dbReference>
<keyword evidence="3 6" id="KW-0689">Ribosomal protein</keyword>
<dbReference type="InterPro" id="IPR020784">
    <property type="entry name" value="Ribosomal_uL11_N"/>
</dbReference>
<dbReference type="Proteomes" id="UP000663850">
    <property type="component" value="Unassembled WGS sequence"/>
</dbReference>
<dbReference type="Pfam" id="PF01776">
    <property type="entry name" value="Ribosomal_L22e"/>
    <property type="match status" value="2"/>
</dbReference>
<dbReference type="Gene3D" id="3.30.1360.210">
    <property type="match status" value="2"/>
</dbReference>
<comment type="similarity">
    <text evidence="1">Belongs to the eukaryotic ribosomal protein eL22 family.</text>
</comment>
<dbReference type="SUPFAM" id="SSF54747">
    <property type="entry name" value="Ribosomal L11/L12e N-terminal domain"/>
    <property type="match status" value="1"/>
</dbReference>
<dbReference type="SUPFAM" id="SSF46906">
    <property type="entry name" value="Ribosomal protein L11, C-terminal domain"/>
    <property type="match status" value="1"/>
</dbReference>
<dbReference type="InterPro" id="IPR036769">
    <property type="entry name" value="Ribosomal_uL11_C_sf"/>
</dbReference>
<evidence type="ECO:0000259" key="7">
    <source>
        <dbReference type="Pfam" id="PF00298"/>
    </source>
</evidence>
<dbReference type="SMART" id="SM00649">
    <property type="entry name" value="RL11"/>
    <property type="match status" value="1"/>
</dbReference>
<evidence type="ECO:0000256" key="5">
    <source>
        <dbReference type="ARBA" id="ARBA00040104"/>
    </source>
</evidence>
<feature type="domain" description="Large ribosomal subunit protein uL11 C-terminal" evidence="7">
    <location>
        <begin position="75"/>
        <end position="133"/>
    </location>
</feature>
<comment type="similarity">
    <text evidence="2 6">Belongs to the universal ribosomal protein uL11 family.</text>
</comment>
<dbReference type="GO" id="GO:0002181">
    <property type="term" value="P:cytoplasmic translation"/>
    <property type="evidence" value="ECO:0007669"/>
    <property type="project" value="TreeGrafter"/>
</dbReference>
<comment type="caution">
    <text evidence="9">The sequence shown here is derived from an EMBL/GenBank/DDBJ whole genome shotgun (WGS) entry which is preliminary data.</text>
</comment>
<evidence type="ECO:0000313" key="9">
    <source>
        <dbReference type="EMBL" id="CAE6504705.1"/>
    </source>
</evidence>
<dbReference type="Pfam" id="PF03946">
    <property type="entry name" value="Ribosomal_L11_N"/>
    <property type="match status" value="1"/>
</dbReference>
<dbReference type="EMBL" id="CAJMWZ010005364">
    <property type="protein sequence ID" value="CAE6504705.1"/>
    <property type="molecule type" value="Genomic_DNA"/>
</dbReference>
<dbReference type="InterPro" id="IPR020783">
    <property type="entry name" value="Ribosomal_uL11_C"/>
</dbReference>
<dbReference type="GO" id="GO:1990904">
    <property type="term" value="C:ribonucleoprotein complex"/>
    <property type="evidence" value="ECO:0007669"/>
    <property type="project" value="UniProtKB-KW"/>
</dbReference>
<dbReference type="FunFam" id="3.30.1360.210:FF:000001">
    <property type="entry name" value="60S ribosomal protein L22 1"/>
    <property type="match status" value="1"/>
</dbReference>
<dbReference type="AlphaFoldDB" id="A0A8H3D018"/>
<evidence type="ECO:0000256" key="4">
    <source>
        <dbReference type="ARBA" id="ARBA00023274"/>
    </source>
</evidence>
<dbReference type="GO" id="GO:0003735">
    <property type="term" value="F:structural constituent of ribosome"/>
    <property type="evidence" value="ECO:0007669"/>
    <property type="project" value="InterPro"/>
</dbReference>
<dbReference type="NCBIfam" id="TIGR01632">
    <property type="entry name" value="L11_bact"/>
    <property type="match status" value="1"/>
</dbReference>
<gene>
    <name evidence="9" type="ORF">RDB_LOCUS99644</name>
</gene>
<evidence type="ECO:0000256" key="2">
    <source>
        <dbReference type="ARBA" id="ARBA00010537"/>
    </source>
</evidence>
<sequence length="331" mass="36495">MSKPAAAAAQIVRLLVPAGKAAPTPPVGPALGARGVKSMDFCKEFNARTAHMEPGIPTPTLITVQPDRTFTFITKTPPTSYFLKKAAGIEKGTARPAHDWVGTLTLKHVYEIAKIKATDEHMKHIKLEGIVNQFANHQDTTDIIMAPKSKASAAGVKHKFFIDYSRPAGDGVFDAAAFEDYLRGRIKLEGKTGQLGEKIKLTRDYTTDITMAPKSKASAAGVKHKFFIDYSRPVGDGVFDAAAFEDYLRGRIKLEGKTGQLGEKIKITRDTKKLTVASTVPLSKRYIKYLTQKYLKKNSLRDWIRVVATTKDGYELRFYKIDGLGDDDEDA</sequence>
<evidence type="ECO:0000313" key="10">
    <source>
        <dbReference type="Proteomes" id="UP000663850"/>
    </source>
</evidence>
<evidence type="ECO:0000256" key="6">
    <source>
        <dbReference type="RuleBase" id="RU003978"/>
    </source>
</evidence>
<dbReference type="InterPro" id="IPR038526">
    <property type="entry name" value="Ribosomal_eL22_sf"/>
</dbReference>
<name>A0A8H3D018_9AGAM</name>
<dbReference type="GO" id="GO:0005840">
    <property type="term" value="C:ribosome"/>
    <property type="evidence" value="ECO:0007669"/>
    <property type="project" value="UniProtKB-KW"/>
</dbReference>
<keyword evidence="4 6" id="KW-0687">Ribonucleoprotein</keyword>
<dbReference type="PANTHER" id="PTHR10064:SF31">
    <property type="entry name" value="LARGE RIBOSOMAL SUBUNIT PROTEIN EL22A-RELATED"/>
    <property type="match status" value="1"/>
</dbReference>
<dbReference type="FunFam" id="3.30.1550.10:FF:000004">
    <property type="entry name" value="Mitochondrial 54S ribosomal protein YmL19"/>
    <property type="match status" value="1"/>
</dbReference>